<accession>A0A7S4LNS6</accession>
<feature type="region of interest" description="Disordered" evidence="1">
    <location>
        <begin position="1"/>
        <end position="22"/>
    </location>
</feature>
<organism evidence="2">
    <name type="scientific">Eutreptiella gymnastica</name>
    <dbReference type="NCBI Taxonomy" id="73025"/>
    <lineage>
        <taxon>Eukaryota</taxon>
        <taxon>Discoba</taxon>
        <taxon>Euglenozoa</taxon>
        <taxon>Euglenida</taxon>
        <taxon>Spirocuta</taxon>
        <taxon>Euglenophyceae</taxon>
        <taxon>Eutreptiales</taxon>
        <taxon>Eutreptiaceae</taxon>
        <taxon>Eutreptiella</taxon>
    </lineage>
</organism>
<reference evidence="2" key="1">
    <citation type="submission" date="2021-01" db="EMBL/GenBank/DDBJ databases">
        <authorList>
            <person name="Corre E."/>
            <person name="Pelletier E."/>
            <person name="Niang G."/>
            <person name="Scheremetjew M."/>
            <person name="Finn R."/>
            <person name="Kale V."/>
            <person name="Holt S."/>
            <person name="Cochrane G."/>
            <person name="Meng A."/>
            <person name="Brown T."/>
            <person name="Cohen L."/>
        </authorList>
    </citation>
    <scope>NUCLEOTIDE SEQUENCE</scope>
    <source>
        <strain evidence="2">CCMP1594</strain>
    </source>
</reference>
<dbReference type="EMBL" id="HBJA01149479">
    <property type="protein sequence ID" value="CAE0840616.1"/>
    <property type="molecule type" value="Transcribed_RNA"/>
</dbReference>
<name>A0A7S4LNS6_9EUGL</name>
<feature type="compositionally biased region" description="Polar residues" evidence="1">
    <location>
        <begin position="9"/>
        <end position="22"/>
    </location>
</feature>
<protein>
    <submittedName>
        <fullName evidence="2">Uncharacterized protein</fullName>
    </submittedName>
</protein>
<evidence type="ECO:0000256" key="1">
    <source>
        <dbReference type="SAM" id="MobiDB-lite"/>
    </source>
</evidence>
<dbReference type="AlphaFoldDB" id="A0A7S4LNS6"/>
<evidence type="ECO:0000313" key="2">
    <source>
        <dbReference type="EMBL" id="CAE0840616.1"/>
    </source>
</evidence>
<proteinExistence type="predicted"/>
<gene>
    <name evidence="2" type="ORF">EGYM00163_LOCUS51415</name>
</gene>
<sequence>MEWGWGATHPSTHSPTYTGTSRHTQQRMEWERFPQLQQYIDDTKQHLPTTTTLQAHTHQMHNMTALQQSTLRYWHSMTQKCNKIKGSKHRTILVLTSTAATHQPTHSQFPKGEAGGSFLKDTPTHSVPLPCPPRLSTALRKACPYKEVRAIAKSHSL</sequence>